<dbReference type="CDD" id="cd02966">
    <property type="entry name" value="TlpA_like_family"/>
    <property type="match status" value="1"/>
</dbReference>
<reference evidence="4 5" key="1">
    <citation type="submission" date="2020-04" db="EMBL/GenBank/DDBJ databases">
        <title>Thalassotalea sp. M1531, isolated from the surface of marine red alga.</title>
        <authorList>
            <person name="Pang L."/>
            <person name="Lu D.-C."/>
        </authorList>
    </citation>
    <scope>NUCLEOTIDE SEQUENCE [LARGE SCALE GENOMIC DNA]</scope>
    <source>
        <strain evidence="4 5">M1531</strain>
    </source>
</reference>
<name>A0A7Y0LB64_9GAMM</name>
<dbReference type="Proteomes" id="UP000568664">
    <property type="component" value="Unassembled WGS sequence"/>
</dbReference>
<evidence type="ECO:0000313" key="4">
    <source>
        <dbReference type="EMBL" id="NMP30927.1"/>
    </source>
</evidence>
<keyword evidence="5" id="KW-1185">Reference proteome</keyword>
<dbReference type="InterPro" id="IPR013766">
    <property type="entry name" value="Thioredoxin_domain"/>
</dbReference>
<feature type="signal peptide" evidence="2">
    <location>
        <begin position="1"/>
        <end position="29"/>
    </location>
</feature>
<accession>A0A7Y0LB64</accession>
<dbReference type="Gene3D" id="3.40.30.10">
    <property type="entry name" value="Glutaredoxin"/>
    <property type="match status" value="1"/>
</dbReference>
<dbReference type="InterPro" id="IPR017937">
    <property type="entry name" value="Thioredoxin_CS"/>
</dbReference>
<keyword evidence="1" id="KW-0676">Redox-active center</keyword>
<dbReference type="GO" id="GO:0015036">
    <property type="term" value="F:disulfide oxidoreductase activity"/>
    <property type="evidence" value="ECO:0007669"/>
    <property type="project" value="UniProtKB-ARBA"/>
</dbReference>
<dbReference type="AlphaFoldDB" id="A0A7Y0LB64"/>
<feature type="domain" description="Thioredoxin" evidence="3">
    <location>
        <begin position="36"/>
        <end position="175"/>
    </location>
</feature>
<dbReference type="GO" id="GO:0016209">
    <property type="term" value="F:antioxidant activity"/>
    <property type="evidence" value="ECO:0007669"/>
    <property type="project" value="InterPro"/>
</dbReference>
<dbReference type="PROSITE" id="PS00194">
    <property type="entry name" value="THIOREDOXIN_1"/>
    <property type="match status" value="1"/>
</dbReference>
<evidence type="ECO:0000256" key="1">
    <source>
        <dbReference type="ARBA" id="ARBA00023284"/>
    </source>
</evidence>
<sequence length="175" mass="19758">MIAIKSKFPKSALIFLALLSLLNIKSVLADQYSPKQTNKIKAPSWQLKQQNGEVISWEMYKGKPVILHFWATWCPYCKKLQPKLVELAERYKTDNVSLIGISFNEDPGAMPQNVIDERGHNFVTAVNGEHIATSYGVVGTPTTFFINRHGDVIFKYTSSDINDPRLALAIKEMTK</sequence>
<dbReference type="InterPro" id="IPR036249">
    <property type="entry name" value="Thioredoxin-like_sf"/>
</dbReference>
<gene>
    <name evidence="4" type="ORF">HII17_05060</name>
</gene>
<dbReference type="InterPro" id="IPR000866">
    <property type="entry name" value="AhpC/TSA"/>
</dbReference>
<proteinExistence type="predicted"/>
<evidence type="ECO:0000313" key="5">
    <source>
        <dbReference type="Proteomes" id="UP000568664"/>
    </source>
</evidence>
<dbReference type="Pfam" id="PF00578">
    <property type="entry name" value="AhpC-TSA"/>
    <property type="match status" value="1"/>
</dbReference>
<dbReference type="EMBL" id="JABBXH010000002">
    <property type="protein sequence ID" value="NMP30927.1"/>
    <property type="molecule type" value="Genomic_DNA"/>
</dbReference>
<evidence type="ECO:0000259" key="3">
    <source>
        <dbReference type="PROSITE" id="PS51352"/>
    </source>
</evidence>
<organism evidence="4 5">
    <name type="scientific">Thalassotalea algicola</name>
    <dbReference type="NCBI Taxonomy" id="2716224"/>
    <lineage>
        <taxon>Bacteria</taxon>
        <taxon>Pseudomonadati</taxon>
        <taxon>Pseudomonadota</taxon>
        <taxon>Gammaproteobacteria</taxon>
        <taxon>Alteromonadales</taxon>
        <taxon>Colwelliaceae</taxon>
        <taxon>Thalassotalea</taxon>
    </lineage>
</organism>
<dbReference type="InterPro" id="IPR050553">
    <property type="entry name" value="Thioredoxin_ResA/DsbE_sf"/>
</dbReference>
<evidence type="ECO:0000256" key="2">
    <source>
        <dbReference type="SAM" id="SignalP"/>
    </source>
</evidence>
<protein>
    <submittedName>
        <fullName evidence="4">TlpA family protein disulfide reductase</fullName>
    </submittedName>
</protein>
<dbReference type="PANTHER" id="PTHR42852:SF13">
    <property type="entry name" value="PROTEIN DIPZ"/>
    <property type="match status" value="1"/>
</dbReference>
<dbReference type="PANTHER" id="PTHR42852">
    <property type="entry name" value="THIOL:DISULFIDE INTERCHANGE PROTEIN DSBE"/>
    <property type="match status" value="1"/>
</dbReference>
<comment type="caution">
    <text evidence="4">The sequence shown here is derived from an EMBL/GenBank/DDBJ whole genome shotgun (WGS) entry which is preliminary data.</text>
</comment>
<feature type="chain" id="PRO_5031189558" evidence="2">
    <location>
        <begin position="30"/>
        <end position="175"/>
    </location>
</feature>
<dbReference type="RefSeq" id="WP_169074279.1">
    <property type="nucleotide sequence ID" value="NZ_JABBXH010000002.1"/>
</dbReference>
<keyword evidence="2" id="KW-0732">Signal</keyword>
<dbReference type="SUPFAM" id="SSF52833">
    <property type="entry name" value="Thioredoxin-like"/>
    <property type="match status" value="1"/>
</dbReference>
<dbReference type="PROSITE" id="PS51352">
    <property type="entry name" value="THIOREDOXIN_2"/>
    <property type="match status" value="1"/>
</dbReference>